<feature type="transmembrane region" description="Helical" evidence="1">
    <location>
        <begin position="166"/>
        <end position="186"/>
    </location>
</feature>
<evidence type="ECO:0000313" key="2">
    <source>
        <dbReference type="EMBL" id="MBW4709582.1"/>
    </source>
</evidence>
<reference evidence="2" key="1">
    <citation type="submission" date="2021-07" db="EMBL/GenBank/DDBJ databases">
        <title>Roseobacter insulae sp. nov., isolated from a tidal flat.</title>
        <authorList>
            <person name="Park S."/>
            <person name="Yoon J.-H."/>
        </authorList>
    </citation>
    <scope>NUCLEOTIDE SEQUENCE</scope>
    <source>
        <strain evidence="2">YSTF-M11</strain>
    </source>
</reference>
<evidence type="ECO:0000256" key="1">
    <source>
        <dbReference type="SAM" id="Phobius"/>
    </source>
</evidence>
<keyword evidence="3" id="KW-1185">Reference proteome</keyword>
<name>A0A9X1FXQ5_9RHOB</name>
<comment type="caution">
    <text evidence="2">The sequence shown here is derived from an EMBL/GenBank/DDBJ whole genome shotgun (WGS) entry which is preliminary data.</text>
</comment>
<organism evidence="2 3">
    <name type="scientific">Roseobacter insulae</name>
    <dbReference type="NCBI Taxonomy" id="2859783"/>
    <lineage>
        <taxon>Bacteria</taxon>
        <taxon>Pseudomonadati</taxon>
        <taxon>Pseudomonadota</taxon>
        <taxon>Alphaproteobacteria</taxon>
        <taxon>Rhodobacterales</taxon>
        <taxon>Roseobacteraceae</taxon>
        <taxon>Roseobacter</taxon>
    </lineage>
</organism>
<keyword evidence="1" id="KW-1133">Transmembrane helix</keyword>
<sequence>MPKRNITKERFIELFYISSLAFSKDTENTHDVLGRAWQKLEDSKYPTVPSSVFLSHDDKDHWDLDFLVERLVARNEELRDSILKDYSDRVTVDPDTDQLVLREDFLGSSKRSRIHKPAGHFANNLLSSLLPKKVFETHFAQHIADMRFEANELDAEGRLWKRRWLVVWYHCSIAYSAVMVPMLAAFKRIVGIWGSL</sequence>
<gene>
    <name evidence="2" type="ORF">KX928_17485</name>
</gene>
<evidence type="ECO:0000313" key="3">
    <source>
        <dbReference type="Proteomes" id="UP001138661"/>
    </source>
</evidence>
<keyword evidence="1" id="KW-0472">Membrane</keyword>
<protein>
    <submittedName>
        <fullName evidence="2">Uncharacterized protein</fullName>
    </submittedName>
</protein>
<keyword evidence="1" id="KW-0812">Transmembrane</keyword>
<dbReference type="Proteomes" id="UP001138661">
    <property type="component" value="Unassembled WGS sequence"/>
</dbReference>
<proteinExistence type="predicted"/>
<dbReference type="EMBL" id="JAHXDN010000005">
    <property type="protein sequence ID" value="MBW4709582.1"/>
    <property type="molecule type" value="Genomic_DNA"/>
</dbReference>
<dbReference type="RefSeq" id="WP_219505287.1">
    <property type="nucleotide sequence ID" value="NZ_JAHXDN010000005.1"/>
</dbReference>
<accession>A0A9X1FXQ5</accession>
<dbReference type="AlphaFoldDB" id="A0A9X1FXQ5"/>